<evidence type="ECO:0000256" key="1">
    <source>
        <dbReference type="SAM" id="MobiDB-lite"/>
    </source>
</evidence>
<evidence type="ECO:0000313" key="2">
    <source>
        <dbReference type="EMBL" id="PWA66119.1"/>
    </source>
</evidence>
<dbReference type="InterPro" id="IPR015943">
    <property type="entry name" value="WD40/YVTN_repeat-like_dom_sf"/>
</dbReference>
<protein>
    <submittedName>
        <fullName evidence="2">mRNA export factor</fullName>
    </submittedName>
</protein>
<dbReference type="Proteomes" id="UP000245207">
    <property type="component" value="Unassembled WGS sequence"/>
</dbReference>
<feature type="compositionally biased region" description="Basic residues" evidence="1">
    <location>
        <begin position="89"/>
        <end position="98"/>
    </location>
</feature>
<feature type="region of interest" description="Disordered" evidence="1">
    <location>
        <begin position="62"/>
        <end position="114"/>
    </location>
</feature>
<reference evidence="2 3" key="1">
    <citation type="journal article" date="2018" name="Mol. Plant">
        <title>The genome of Artemisia annua provides insight into the evolution of Asteraceae family and artemisinin biosynthesis.</title>
        <authorList>
            <person name="Shen Q."/>
            <person name="Zhang L."/>
            <person name="Liao Z."/>
            <person name="Wang S."/>
            <person name="Yan T."/>
            <person name="Shi P."/>
            <person name="Liu M."/>
            <person name="Fu X."/>
            <person name="Pan Q."/>
            <person name="Wang Y."/>
            <person name="Lv Z."/>
            <person name="Lu X."/>
            <person name="Zhang F."/>
            <person name="Jiang W."/>
            <person name="Ma Y."/>
            <person name="Chen M."/>
            <person name="Hao X."/>
            <person name="Li L."/>
            <person name="Tang Y."/>
            <person name="Lv G."/>
            <person name="Zhou Y."/>
            <person name="Sun X."/>
            <person name="Brodelius P.E."/>
            <person name="Rose J.K.C."/>
            <person name="Tang K."/>
        </authorList>
    </citation>
    <scope>NUCLEOTIDE SEQUENCE [LARGE SCALE GENOMIC DNA]</scope>
    <source>
        <strain evidence="3">cv. Huhao1</strain>
        <tissue evidence="2">Leaf</tissue>
    </source>
</reference>
<dbReference type="EMBL" id="PKPP01004099">
    <property type="protein sequence ID" value="PWA66119.1"/>
    <property type="molecule type" value="Genomic_DNA"/>
</dbReference>
<dbReference type="STRING" id="35608.A0A2U1MY06"/>
<organism evidence="2 3">
    <name type="scientific">Artemisia annua</name>
    <name type="common">Sweet wormwood</name>
    <dbReference type="NCBI Taxonomy" id="35608"/>
    <lineage>
        <taxon>Eukaryota</taxon>
        <taxon>Viridiplantae</taxon>
        <taxon>Streptophyta</taxon>
        <taxon>Embryophyta</taxon>
        <taxon>Tracheophyta</taxon>
        <taxon>Spermatophyta</taxon>
        <taxon>Magnoliopsida</taxon>
        <taxon>eudicotyledons</taxon>
        <taxon>Gunneridae</taxon>
        <taxon>Pentapetalae</taxon>
        <taxon>asterids</taxon>
        <taxon>campanulids</taxon>
        <taxon>Asterales</taxon>
        <taxon>Asteraceae</taxon>
        <taxon>Asteroideae</taxon>
        <taxon>Anthemideae</taxon>
        <taxon>Artemisiinae</taxon>
        <taxon>Artemisia</taxon>
    </lineage>
</organism>
<feature type="compositionally biased region" description="Basic and acidic residues" evidence="1">
    <location>
        <begin position="62"/>
        <end position="84"/>
    </location>
</feature>
<evidence type="ECO:0000313" key="3">
    <source>
        <dbReference type="Proteomes" id="UP000245207"/>
    </source>
</evidence>
<feature type="compositionally biased region" description="Polar residues" evidence="1">
    <location>
        <begin position="1"/>
        <end position="16"/>
    </location>
</feature>
<comment type="caution">
    <text evidence="2">The sequence shown here is derived from an EMBL/GenBank/DDBJ whole genome shotgun (WGS) entry which is preliminary data.</text>
</comment>
<dbReference type="Gene3D" id="2.130.10.10">
    <property type="entry name" value="YVTN repeat-like/Quinoprotein amine dehydrogenase"/>
    <property type="match status" value="1"/>
</dbReference>
<name>A0A2U1MY06_ARTAN</name>
<keyword evidence="3" id="KW-1185">Reference proteome</keyword>
<sequence>MCTFGMNSTGNTNPNKSAEIVSPPSDGVSSLCFSPKANHLIATSWDNQKAINSGIRAKRFREPEIEKKDNDSGNRFREVEKKTNDSGNRSRKRIKRKKPIDSGNQSREREEKSF</sequence>
<dbReference type="AlphaFoldDB" id="A0A2U1MY06"/>
<dbReference type="OrthoDB" id="256303at2759"/>
<feature type="region of interest" description="Disordered" evidence="1">
    <location>
        <begin position="1"/>
        <end position="30"/>
    </location>
</feature>
<gene>
    <name evidence="2" type="ORF">CTI12_AA329670</name>
</gene>
<proteinExistence type="predicted"/>
<accession>A0A2U1MY06</accession>